<name>A3LNV6_PICST</name>
<sequence>MSNYTYSEEEVYDYSDFEDIFEFNINEEDHSEVAEVSTPATLPDSPLLVPQHLRLEKSNYTTNLLYECAFCKQSVLHNHNCLAYDSELDLSVQHNNQLIQSNYRKWLFHNSPPTSAYSSLESSIEY</sequence>
<accession>A3LNV6</accession>
<dbReference type="AlphaFoldDB" id="A3LNV6"/>
<protein>
    <submittedName>
        <fullName evidence="1">Uncharacterized protein</fullName>
    </submittedName>
</protein>
<reference evidence="1 2" key="1">
    <citation type="journal article" date="2007" name="Nat. Biotechnol.">
        <title>Genome sequence of the lignocellulose-bioconverting and xylose-fermenting yeast Pichia stipitis.</title>
        <authorList>
            <person name="Jeffries T.W."/>
            <person name="Grigoriev I.V."/>
            <person name="Grimwood J."/>
            <person name="Laplaza J.M."/>
            <person name="Aerts A."/>
            <person name="Salamov A."/>
            <person name="Schmutz J."/>
            <person name="Lindquist E."/>
            <person name="Dehal P."/>
            <person name="Shapiro H."/>
            <person name="Jin Y.S."/>
            <person name="Passoth V."/>
            <person name="Richardson P.M."/>
        </authorList>
    </citation>
    <scope>NUCLEOTIDE SEQUENCE [LARGE SCALE GENOMIC DNA]</scope>
    <source>
        <strain evidence="2">ATCC 58785 / CBS 6054 / NBRC 10063 / NRRL Y-11545</strain>
    </source>
</reference>
<evidence type="ECO:0000313" key="1">
    <source>
        <dbReference type="EMBL" id="ABN64390.2"/>
    </source>
</evidence>
<dbReference type="OrthoDB" id="4077708at2759"/>
<dbReference type="RefSeq" id="XP_001382419.2">
    <property type="nucleotide sequence ID" value="XM_001382382.1"/>
</dbReference>
<organism evidence="1 2">
    <name type="scientific">Scheffersomyces stipitis (strain ATCC 58785 / CBS 6054 / NBRC 10063 / NRRL Y-11545)</name>
    <name type="common">Yeast</name>
    <name type="synonym">Pichia stipitis</name>
    <dbReference type="NCBI Taxonomy" id="322104"/>
    <lineage>
        <taxon>Eukaryota</taxon>
        <taxon>Fungi</taxon>
        <taxon>Dikarya</taxon>
        <taxon>Ascomycota</taxon>
        <taxon>Saccharomycotina</taxon>
        <taxon>Pichiomycetes</taxon>
        <taxon>Debaryomycetaceae</taxon>
        <taxon>Scheffersomyces</taxon>
    </lineage>
</organism>
<dbReference type="InParanoid" id="A3LNV6"/>
<proteinExistence type="predicted"/>
<dbReference type="Proteomes" id="UP000002258">
    <property type="component" value="Chromosome 2"/>
</dbReference>
<dbReference type="EMBL" id="CP000496">
    <property type="protein sequence ID" value="ABN64390.2"/>
    <property type="molecule type" value="Genomic_DNA"/>
</dbReference>
<dbReference type="KEGG" id="pic:PICST_29725"/>
<evidence type="ECO:0000313" key="2">
    <source>
        <dbReference type="Proteomes" id="UP000002258"/>
    </source>
</evidence>
<keyword evidence="2" id="KW-1185">Reference proteome</keyword>
<gene>
    <name evidence="1" type="ORF">PICST_29725</name>
</gene>
<dbReference type="GeneID" id="4837407"/>
<dbReference type="OMA" id="YECAFCK"/>
<dbReference type="HOGENOM" id="CLU_1982387_0_0_1"/>